<evidence type="ECO:0000313" key="3">
    <source>
        <dbReference type="Proteomes" id="UP000646877"/>
    </source>
</evidence>
<dbReference type="SUPFAM" id="SSF47336">
    <property type="entry name" value="ACP-like"/>
    <property type="match status" value="1"/>
</dbReference>
<sequence>MGGFLLMPSETQLLEFFQTFLLARGVAVKSEQLQSFNFMESGLLDSFEMLSMVMQIETDFGVRLTPEQMLRPDSATVGGLIDVILRS</sequence>
<accession>A0A8I2KPB7</accession>
<dbReference type="EMBL" id="WEIA01000002">
    <property type="protein sequence ID" value="NLR20617.1"/>
    <property type="molecule type" value="Genomic_DNA"/>
</dbReference>
<dbReference type="InterPro" id="IPR036736">
    <property type="entry name" value="ACP-like_sf"/>
</dbReference>
<feature type="domain" description="Carrier" evidence="1">
    <location>
        <begin position="37"/>
        <end position="83"/>
    </location>
</feature>
<dbReference type="Proteomes" id="UP000646877">
    <property type="component" value="Unassembled WGS sequence"/>
</dbReference>
<name>A0A8I2KPB7_9GAMM</name>
<dbReference type="Pfam" id="PF00550">
    <property type="entry name" value="PP-binding"/>
    <property type="match status" value="1"/>
</dbReference>
<proteinExistence type="predicted"/>
<evidence type="ECO:0000259" key="1">
    <source>
        <dbReference type="Pfam" id="PF00550"/>
    </source>
</evidence>
<dbReference type="InterPro" id="IPR009081">
    <property type="entry name" value="PP-bd_ACP"/>
</dbReference>
<organism evidence="2 3">
    <name type="scientific">Pseudoalteromonas maricaloris</name>
    <dbReference type="NCBI Taxonomy" id="184924"/>
    <lineage>
        <taxon>Bacteria</taxon>
        <taxon>Pseudomonadati</taxon>
        <taxon>Pseudomonadota</taxon>
        <taxon>Gammaproteobacteria</taxon>
        <taxon>Alteromonadales</taxon>
        <taxon>Pseudoalteromonadaceae</taxon>
        <taxon>Pseudoalteromonas</taxon>
    </lineage>
</organism>
<evidence type="ECO:0000313" key="2">
    <source>
        <dbReference type="EMBL" id="NLR20617.1"/>
    </source>
</evidence>
<reference evidence="2" key="1">
    <citation type="submission" date="2019-10" db="EMBL/GenBank/DDBJ databases">
        <authorList>
            <person name="Paulsen S."/>
        </authorList>
    </citation>
    <scope>NUCLEOTIDE SEQUENCE</scope>
    <source>
        <strain evidence="2">LMG 19692</strain>
    </source>
</reference>
<comment type="caution">
    <text evidence="2">The sequence shown here is derived from an EMBL/GenBank/DDBJ whole genome shotgun (WGS) entry which is preliminary data.</text>
</comment>
<dbReference type="Gene3D" id="1.10.1200.10">
    <property type="entry name" value="ACP-like"/>
    <property type="match status" value="1"/>
</dbReference>
<dbReference type="AlphaFoldDB" id="A0A8I2KPB7"/>
<gene>
    <name evidence="2" type="ORF">F9Y85_04645</name>
</gene>
<protein>
    <submittedName>
        <fullName evidence="2">Acyl carrier protein</fullName>
    </submittedName>
</protein>